<dbReference type="AlphaFoldDB" id="A0A7J8M070"/>
<dbReference type="Proteomes" id="UP000593572">
    <property type="component" value="Unassembled WGS sequence"/>
</dbReference>
<accession>A0A7J8M070</accession>
<organism evidence="2 3">
    <name type="scientific">Gossypium lobatum</name>
    <dbReference type="NCBI Taxonomy" id="34289"/>
    <lineage>
        <taxon>Eukaryota</taxon>
        <taxon>Viridiplantae</taxon>
        <taxon>Streptophyta</taxon>
        <taxon>Embryophyta</taxon>
        <taxon>Tracheophyta</taxon>
        <taxon>Spermatophyta</taxon>
        <taxon>Magnoliopsida</taxon>
        <taxon>eudicotyledons</taxon>
        <taxon>Gunneridae</taxon>
        <taxon>Pentapetalae</taxon>
        <taxon>rosids</taxon>
        <taxon>malvids</taxon>
        <taxon>Malvales</taxon>
        <taxon>Malvaceae</taxon>
        <taxon>Malvoideae</taxon>
        <taxon>Gossypium</taxon>
    </lineage>
</organism>
<keyword evidence="3" id="KW-1185">Reference proteome</keyword>
<evidence type="ECO:0000256" key="1">
    <source>
        <dbReference type="SAM" id="Phobius"/>
    </source>
</evidence>
<reference evidence="2 3" key="1">
    <citation type="journal article" date="2019" name="Genome Biol. Evol.">
        <title>Insights into the evolution of the New World diploid cottons (Gossypium, subgenus Houzingenia) based on genome sequencing.</title>
        <authorList>
            <person name="Grover C.E."/>
            <person name="Arick M.A. 2nd"/>
            <person name="Thrash A."/>
            <person name="Conover J.L."/>
            <person name="Sanders W.S."/>
            <person name="Peterson D.G."/>
            <person name="Frelichowski J.E."/>
            <person name="Scheffler J.A."/>
            <person name="Scheffler B.E."/>
            <person name="Wendel J.F."/>
        </authorList>
    </citation>
    <scope>NUCLEOTIDE SEQUENCE [LARGE SCALE GENOMIC DNA]</scope>
    <source>
        <strain evidence="2">157</strain>
        <tissue evidence="2">Leaf</tissue>
    </source>
</reference>
<sequence>MVKRSSTLSSLLKVGPGLLRLLVPMATLFVAPPYPNAVVVVVRL</sequence>
<name>A0A7J8M070_9ROSI</name>
<dbReference type="EMBL" id="JABEZX010000006">
    <property type="protein sequence ID" value="MBA0558099.1"/>
    <property type="molecule type" value="Genomic_DNA"/>
</dbReference>
<feature type="transmembrane region" description="Helical" evidence="1">
    <location>
        <begin position="21"/>
        <end position="42"/>
    </location>
</feature>
<keyword evidence="1" id="KW-0812">Transmembrane</keyword>
<comment type="caution">
    <text evidence="2">The sequence shown here is derived from an EMBL/GenBank/DDBJ whole genome shotgun (WGS) entry which is preliminary data.</text>
</comment>
<evidence type="ECO:0000313" key="2">
    <source>
        <dbReference type="EMBL" id="MBA0558099.1"/>
    </source>
</evidence>
<gene>
    <name evidence="2" type="ORF">Golob_015133</name>
</gene>
<evidence type="ECO:0000313" key="3">
    <source>
        <dbReference type="Proteomes" id="UP000593572"/>
    </source>
</evidence>
<protein>
    <submittedName>
        <fullName evidence="2">Uncharacterized protein</fullName>
    </submittedName>
</protein>
<proteinExistence type="predicted"/>
<keyword evidence="1" id="KW-0472">Membrane</keyword>
<keyword evidence="1" id="KW-1133">Transmembrane helix</keyword>